<dbReference type="GO" id="GO:0016887">
    <property type="term" value="F:ATP hydrolysis activity"/>
    <property type="evidence" value="ECO:0007669"/>
    <property type="project" value="InterPro"/>
</dbReference>
<dbReference type="SUPFAM" id="SSF52540">
    <property type="entry name" value="P-loop containing nucleoside triphosphate hydrolases"/>
    <property type="match status" value="1"/>
</dbReference>
<keyword evidence="15" id="KW-1185">Reference proteome</keyword>
<dbReference type="SMART" id="SM00382">
    <property type="entry name" value="AAA"/>
    <property type="match status" value="1"/>
</dbReference>
<evidence type="ECO:0000256" key="12">
    <source>
        <dbReference type="ARBA" id="ARBA00025070"/>
    </source>
</evidence>
<evidence type="ECO:0000256" key="5">
    <source>
        <dbReference type="ARBA" id="ARBA00022519"/>
    </source>
</evidence>
<comment type="caution">
    <text evidence="14">The sequence shown here is derived from an EMBL/GenBank/DDBJ whole genome shotgun (WGS) entry which is preliminary data.</text>
</comment>
<evidence type="ECO:0000256" key="10">
    <source>
        <dbReference type="ARBA" id="ARBA00022967"/>
    </source>
</evidence>
<evidence type="ECO:0000313" key="15">
    <source>
        <dbReference type="Proteomes" id="UP000182985"/>
    </source>
</evidence>
<dbReference type="CDD" id="cd03257">
    <property type="entry name" value="ABC_NikE_OppD_transporters"/>
    <property type="match status" value="1"/>
</dbReference>
<dbReference type="Pfam" id="PF00005">
    <property type="entry name" value="ABC_tran"/>
    <property type="match status" value="1"/>
</dbReference>
<keyword evidence="8" id="KW-0571">Peptide transport</keyword>
<evidence type="ECO:0000256" key="4">
    <source>
        <dbReference type="ARBA" id="ARBA00022475"/>
    </source>
</evidence>
<evidence type="ECO:0000256" key="3">
    <source>
        <dbReference type="ARBA" id="ARBA00022448"/>
    </source>
</evidence>
<dbReference type="Pfam" id="PF08352">
    <property type="entry name" value="oligo_HPY"/>
    <property type="match status" value="1"/>
</dbReference>
<keyword evidence="11" id="KW-0472">Membrane</keyword>
<comment type="function">
    <text evidence="12">Probably part of an ABC transporter complex that could be involved in peptide import. Probably responsible for energy coupling to the transport system.</text>
</comment>
<comment type="similarity">
    <text evidence="2">Belongs to the ABC transporter superfamily.</text>
</comment>
<name>A0A1J6HZH0_9HYPH</name>
<comment type="subcellular location">
    <subcellularLocation>
        <location evidence="1">Cell inner membrane</location>
        <topology evidence="1">Peripheral membrane protein</topology>
    </subcellularLocation>
</comment>
<dbReference type="GO" id="GO:0005524">
    <property type="term" value="F:ATP binding"/>
    <property type="evidence" value="ECO:0007669"/>
    <property type="project" value="UniProtKB-KW"/>
</dbReference>
<proteinExistence type="inferred from homology"/>
<dbReference type="FunFam" id="3.40.50.300:FF:000016">
    <property type="entry name" value="Oligopeptide ABC transporter ATP-binding component"/>
    <property type="match status" value="1"/>
</dbReference>
<evidence type="ECO:0000256" key="6">
    <source>
        <dbReference type="ARBA" id="ARBA00022741"/>
    </source>
</evidence>
<evidence type="ECO:0000256" key="9">
    <source>
        <dbReference type="ARBA" id="ARBA00022927"/>
    </source>
</evidence>
<dbReference type="EMBL" id="MOEC01000008">
    <property type="protein sequence ID" value="OIS93655.1"/>
    <property type="molecule type" value="Genomic_DNA"/>
</dbReference>
<evidence type="ECO:0000313" key="14">
    <source>
        <dbReference type="EMBL" id="OIS93655.1"/>
    </source>
</evidence>
<dbReference type="InterPro" id="IPR027417">
    <property type="entry name" value="P-loop_NTPase"/>
</dbReference>
<keyword evidence="3" id="KW-0813">Transport</keyword>
<evidence type="ECO:0000256" key="7">
    <source>
        <dbReference type="ARBA" id="ARBA00022840"/>
    </source>
</evidence>
<keyword evidence="7 14" id="KW-0067">ATP-binding</keyword>
<dbReference type="PANTHER" id="PTHR43776">
    <property type="entry name" value="TRANSPORT ATP-BINDING PROTEIN"/>
    <property type="match status" value="1"/>
</dbReference>
<evidence type="ECO:0000256" key="1">
    <source>
        <dbReference type="ARBA" id="ARBA00004417"/>
    </source>
</evidence>
<dbReference type="InterPro" id="IPR003439">
    <property type="entry name" value="ABC_transporter-like_ATP-bd"/>
</dbReference>
<reference evidence="14 15" key="1">
    <citation type="submission" date="2016-10" db="EMBL/GenBank/DDBJ databases">
        <title>The Draft Genome Sequence of the Potato Rhizosphere Bacteria Ochrobactrum sp. IPA7.2.</title>
        <authorList>
            <person name="Gogoleva N.E."/>
            <person name="Khlopko Y.A."/>
            <person name="Burygin G.L."/>
            <person name="Plotnikov A.O."/>
        </authorList>
    </citation>
    <scope>NUCLEOTIDE SEQUENCE [LARGE SCALE GENOMIC DNA]</scope>
    <source>
        <strain evidence="14 15">IPA7.2</strain>
    </source>
</reference>
<dbReference type="InterPro" id="IPR013563">
    <property type="entry name" value="Oligopep_ABC_C"/>
</dbReference>
<sequence length="333" mass="36000">MNTIAPLELAAVSKQFEIRAPLGHRLAARLAGQHTASSLQALDDVSLSLGYREIVALVGESGCGKSTAGRIAAGAIAASGGEVRYAGEPLSQLRGGRTRRRRLAVQMVFQNPREALNPRMRVERILAEPALHHGFITPAQAASCTDELMRAVGLDPSMKSRFPHELSGGQCQRVGIARALAVRPDVLVCDEALSALDVSVQAQILNLFLELRETHALSFLFISHDLSVVERISDRVAVMYLGRIVELAGARDIFSRAHHPYTKALLAAAPRLDQRHQTYGAISGEVPSPLAPPGGCHFHPRCPNAMPRCALERPPLREAAPGQWSACFLDFPN</sequence>
<feature type="domain" description="ABC transporter" evidence="13">
    <location>
        <begin position="7"/>
        <end position="266"/>
    </location>
</feature>
<dbReference type="Proteomes" id="UP000182985">
    <property type="component" value="Unassembled WGS sequence"/>
</dbReference>
<evidence type="ECO:0000256" key="8">
    <source>
        <dbReference type="ARBA" id="ARBA00022856"/>
    </source>
</evidence>
<dbReference type="InterPro" id="IPR017871">
    <property type="entry name" value="ABC_transporter-like_CS"/>
</dbReference>
<keyword evidence="9" id="KW-0653">Protein transport</keyword>
<dbReference type="InterPro" id="IPR050319">
    <property type="entry name" value="ABC_transp_ATP-bind"/>
</dbReference>
<keyword evidence="4" id="KW-1003">Cell membrane</keyword>
<dbReference type="GO" id="GO:0055085">
    <property type="term" value="P:transmembrane transport"/>
    <property type="evidence" value="ECO:0007669"/>
    <property type="project" value="UniProtKB-ARBA"/>
</dbReference>
<evidence type="ECO:0000256" key="11">
    <source>
        <dbReference type="ARBA" id="ARBA00023136"/>
    </source>
</evidence>
<dbReference type="GO" id="GO:0005886">
    <property type="term" value="C:plasma membrane"/>
    <property type="evidence" value="ECO:0007669"/>
    <property type="project" value="UniProtKB-SubCell"/>
</dbReference>
<dbReference type="Gene3D" id="3.40.50.300">
    <property type="entry name" value="P-loop containing nucleotide triphosphate hydrolases"/>
    <property type="match status" value="1"/>
</dbReference>
<keyword evidence="10" id="KW-1278">Translocase</keyword>
<keyword evidence="6" id="KW-0547">Nucleotide-binding</keyword>
<dbReference type="OrthoDB" id="9815712at2"/>
<gene>
    <name evidence="14" type="ORF">BLA27_10110</name>
</gene>
<organism evidence="14 15">
    <name type="scientific">Brucella cytisi</name>
    <dbReference type="NCBI Taxonomy" id="407152"/>
    <lineage>
        <taxon>Bacteria</taxon>
        <taxon>Pseudomonadati</taxon>
        <taxon>Pseudomonadota</taxon>
        <taxon>Alphaproteobacteria</taxon>
        <taxon>Hyphomicrobiales</taxon>
        <taxon>Brucellaceae</taxon>
        <taxon>Brucella/Ochrobactrum group</taxon>
        <taxon>Brucella</taxon>
    </lineage>
</organism>
<dbReference type="PANTHER" id="PTHR43776:SF7">
    <property type="entry name" value="D,D-DIPEPTIDE TRANSPORT ATP-BINDING PROTEIN DDPF-RELATED"/>
    <property type="match status" value="1"/>
</dbReference>
<evidence type="ECO:0000256" key="2">
    <source>
        <dbReference type="ARBA" id="ARBA00005417"/>
    </source>
</evidence>
<dbReference type="NCBIfam" id="TIGR01727">
    <property type="entry name" value="oligo_HPY"/>
    <property type="match status" value="1"/>
</dbReference>
<dbReference type="AlphaFoldDB" id="A0A1J6HZH0"/>
<protein>
    <submittedName>
        <fullName evidence="14">Peptide ABC transporter ATP-binding protein</fullName>
    </submittedName>
</protein>
<dbReference type="PROSITE" id="PS50893">
    <property type="entry name" value="ABC_TRANSPORTER_2"/>
    <property type="match status" value="1"/>
</dbReference>
<accession>A0A1J6HZH0</accession>
<dbReference type="GO" id="GO:0015031">
    <property type="term" value="P:protein transport"/>
    <property type="evidence" value="ECO:0007669"/>
    <property type="project" value="UniProtKB-KW"/>
</dbReference>
<evidence type="ECO:0000259" key="13">
    <source>
        <dbReference type="PROSITE" id="PS50893"/>
    </source>
</evidence>
<dbReference type="InterPro" id="IPR003593">
    <property type="entry name" value="AAA+_ATPase"/>
</dbReference>
<dbReference type="PROSITE" id="PS00211">
    <property type="entry name" value="ABC_TRANSPORTER_1"/>
    <property type="match status" value="1"/>
</dbReference>
<dbReference type="GO" id="GO:0015833">
    <property type="term" value="P:peptide transport"/>
    <property type="evidence" value="ECO:0007669"/>
    <property type="project" value="UniProtKB-KW"/>
</dbReference>
<keyword evidence="5" id="KW-0997">Cell inner membrane</keyword>
<dbReference type="RefSeq" id="WP_071631638.1">
    <property type="nucleotide sequence ID" value="NZ_MOEC01000008.1"/>
</dbReference>